<reference evidence="2 3" key="1">
    <citation type="submission" date="2016-10" db="EMBL/GenBank/DDBJ databases">
        <authorList>
            <person name="de Groot N.N."/>
        </authorList>
    </citation>
    <scope>NUCLEOTIDE SEQUENCE [LARGE SCALE GENOMIC DNA]</scope>
    <source>
        <strain evidence="2 3">DSM 16957</strain>
    </source>
</reference>
<feature type="transmembrane region" description="Helical" evidence="1">
    <location>
        <begin position="213"/>
        <end position="232"/>
    </location>
</feature>
<dbReference type="GO" id="GO:0005548">
    <property type="term" value="F:phospholipid transporter activity"/>
    <property type="evidence" value="ECO:0007669"/>
    <property type="project" value="TreeGrafter"/>
</dbReference>
<dbReference type="RefSeq" id="WP_091239647.1">
    <property type="nucleotide sequence ID" value="NZ_FNAG01000002.1"/>
</dbReference>
<gene>
    <name evidence="2" type="ORF">SAMN04488509_10274</name>
</gene>
<feature type="transmembrane region" description="Helical" evidence="1">
    <location>
        <begin position="106"/>
        <end position="128"/>
    </location>
</feature>
<dbReference type="OrthoDB" id="9810518at2"/>
<protein>
    <submittedName>
        <fullName evidence="2">Phospholipid/cholesterol/gamma-HCH transport system permease protein</fullName>
    </submittedName>
</protein>
<keyword evidence="1" id="KW-0472">Membrane</keyword>
<dbReference type="Pfam" id="PF02405">
    <property type="entry name" value="MlaE"/>
    <property type="match status" value="1"/>
</dbReference>
<dbReference type="PANTHER" id="PTHR30188:SF4">
    <property type="entry name" value="PROTEIN TRIGALACTOSYLDIACYLGLYCEROL 1, CHLOROPLASTIC"/>
    <property type="match status" value="1"/>
</dbReference>
<keyword evidence="3" id="KW-1185">Reference proteome</keyword>
<organism evidence="2 3">
    <name type="scientific">Aquimonas voraii</name>
    <dbReference type="NCBI Taxonomy" id="265719"/>
    <lineage>
        <taxon>Bacteria</taxon>
        <taxon>Pseudomonadati</taxon>
        <taxon>Pseudomonadota</taxon>
        <taxon>Gammaproteobacteria</taxon>
        <taxon>Lysobacterales</taxon>
        <taxon>Lysobacteraceae</taxon>
        <taxon>Aquimonas</taxon>
    </lineage>
</organism>
<evidence type="ECO:0000313" key="2">
    <source>
        <dbReference type="EMBL" id="SDD34155.1"/>
    </source>
</evidence>
<accession>A0A1G6U0T8</accession>
<name>A0A1G6U0T8_9GAMM</name>
<feature type="transmembrane region" description="Helical" evidence="1">
    <location>
        <begin position="22"/>
        <end position="41"/>
    </location>
</feature>
<dbReference type="Proteomes" id="UP000199603">
    <property type="component" value="Unassembled WGS sequence"/>
</dbReference>
<keyword evidence="1" id="KW-1133">Transmembrane helix</keyword>
<feature type="transmembrane region" description="Helical" evidence="1">
    <location>
        <begin position="244"/>
        <end position="263"/>
    </location>
</feature>
<feature type="transmembrane region" description="Helical" evidence="1">
    <location>
        <begin position="62"/>
        <end position="86"/>
    </location>
</feature>
<sequence>MKAANALLERVGRRSVQVLGELGYAAMLFIESLYFIGAGWARGQPVRPRMVAEQMRQIGVDALPIISLLSLTIGVMLGIQFIAALSEFGAESQVIIATAKSITREFGALITAIVVAGRTGSALAARLGSMVVSQEVDALAVTGIDPVRYLVAPALLAMLVMVPVLTVFANLVALTGAGLYASGPLDMEVGAYLHRTLQLLEPRDLWEGLSKSVVFAVLITLIGTSTGFSVSGGAEGVGRATTRAVVLSISAIVVADMLFSFFLNR</sequence>
<proteinExistence type="predicted"/>
<evidence type="ECO:0000256" key="1">
    <source>
        <dbReference type="SAM" id="Phobius"/>
    </source>
</evidence>
<evidence type="ECO:0000313" key="3">
    <source>
        <dbReference type="Proteomes" id="UP000199603"/>
    </source>
</evidence>
<dbReference type="InterPro" id="IPR030802">
    <property type="entry name" value="Permease_MalE"/>
</dbReference>
<feature type="transmembrane region" description="Helical" evidence="1">
    <location>
        <begin position="149"/>
        <end position="180"/>
    </location>
</feature>
<dbReference type="EMBL" id="FNAG01000002">
    <property type="protein sequence ID" value="SDD34155.1"/>
    <property type="molecule type" value="Genomic_DNA"/>
</dbReference>
<dbReference type="GO" id="GO:0043190">
    <property type="term" value="C:ATP-binding cassette (ABC) transporter complex"/>
    <property type="evidence" value="ECO:0007669"/>
    <property type="project" value="InterPro"/>
</dbReference>
<dbReference type="PANTHER" id="PTHR30188">
    <property type="entry name" value="ABC TRANSPORTER PERMEASE PROTEIN-RELATED"/>
    <property type="match status" value="1"/>
</dbReference>
<dbReference type="STRING" id="265719.SAMN04488509_10274"/>
<dbReference type="AlphaFoldDB" id="A0A1G6U0T8"/>
<keyword evidence="1" id="KW-0812">Transmembrane</keyword>